<feature type="transmembrane region" description="Helical" evidence="1">
    <location>
        <begin position="128"/>
        <end position="148"/>
    </location>
</feature>
<feature type="transmembrane region" description="Helical" evidence="1">
    <location>
        <begin position="12"/>
        <end position="34"/>
    </location>
</feature>
<dbReference type="EMBL" id="FRDH01000006">
    <property type="protein sequence ID" value="SHN57316.1"/>
    <property type="molecule type" value="Genomic_DNA"/>
</dbReference>
<name>A0A1M7SFM8_9FIRM</name>
<keyword evidence="1" id="KW-0812">Transmembrane</keyword>
<dbReference type="RefSeq" id="WP_072702856.1">
    <property type="nucleotide sequence ID" value="NZ_FRDH01000006.1"/>
</dbReference>
<evidence type="ECO:0008006" key="4">
    <source>
        <dbReference type="Google" id="ProtNLM"/>
    </source>
</evidence>
<dbReference type="AlphaFoldDB" id="A0A1M7SFM8"/>
<feature type="transmembrane region" description="Helical" evidence="1">
    <location>
        <begin position="89"/>
        <end position="108"/>
    </location>
</feature>
<gene>
    <name evidence="2" type="ORF">SAMN02745247_01686</name>
</gene>
<keyword evidence="1" id="KW-0472">Membrane</keyword>
<keyword evidence="1" id="KW-1133">Transmembrane helix</keyword>
<organism evidence="2 3">
    <name type="scientific">Butyrivibrio hungatei DSM 14810</name>
    <dbReference type="NCBI Taxonomy" id="1121132"/>
    <lineage>
        <taxon>Bacteria</taxon>
        <taxon>Bacillati</taxon>
        <taxon>Bacillota</taxon>
        <taxon>Clostridia</taxon>
        <taxon>Lachnospirales</taxon>
        <taxon>Lachnospiraceae</taxon>
        <taxon>Butyrivibrio</taxon>
    </lineage>
</organism>
<evidence type="ECO:0000313" key="2">
    <source>
        <dbReference type="EMBL" id="SHN57316.1"/>
    </source>
</evidence>
<feature type="transmembrane region" description="Helical" evidence="1">
    <location>
        <begin position="54"/>
        <end position="77"/>
    </location>
</feature>
<feature type="transmembrane region" description="Helical" evidence="1">
    <location>
        <begin position="188"/>
        <end position="206"/>
    </location>
</feature>
<evidence type="ECO:0000313" key="3">
    <source>
        <dbReference type="Proteomes" id="UP000184097"/>
    </source>
</evidence>
<dbReference type="InterPro" id="IPR009339">
    <property type="entry name" value="DUF998"/>
</dbReference>
<reference evidence="2 3" key="1">
    <citation type="submission" date="2016-12" db="EMBL/GenBank/DDBJ databases">
        <authorList>
            <person name="Song W.-J."/>
            <person name="Kurnit D.M."/>
        </authorList>
    </citation>
    <scope>NUCLEOTIDE SEQUENCE [LARGE SCALE GENOMIC DNA]</scope>
    <source>
        <strain evidence="2 3">DSM 14810</strain>
    </source>
</reference>
<dbReference type="Pfam" id="PF06197">
    <property type="entry name" value="DUF998"/>
    <property type="match status" value="1"/>
</dbReference>
<proteinExistence type="predicted"/>
<evidence type="ECO:0000256" key="1">
    <source>
        <dbReference type="SAM" id="Phobius"/>
    </source>
</evidence>
<feature type="transmembrane region" description="Helical" evidence="1">
    <location>
        <begin position="155"/>
        <end position="176"/>
    </location>
</feature>
<dbReference type="Proteomes" id="UP000184097">
    <property type="component" value="Unassembled WGS sequence"/>
</dbReference>
<protein>
    <recommendedName>
        <fullName evidence="4">DUF998 domain-containing protein</fullName>
    </recommendedName>
</protein>
<accession>A0A1M7SFM8</accession>
<sequence length="210" mass="22722">MKKKLINLSGLTGVISLISYALAVIFAPLAYPGYNWMAQAVSDLSAETAPSRLLWNQLAAAYNVCSPVCMMCVSIFVSDKKVSTKLFRLGIYLFAIMNWISAIGYRMFPLTDSGKEISTFQEKMHIVITIAVVLLSISSLTILIVAGFKKNGMKGIGIWASIALAMMLIGAIGKSAVSPDYFGIVERFSVFAAVGFNAVLGAYLFMDSKS</sequence>